<gene>
    <name evidence="2" type="ORF">B4U79_14630</name>
</gene>
<sequence>KPRIICRANGPFFYFLNYRLKAVKKAFIPNVLCLKPFQQTFLAPFIRCKNANAISYERETFMLSDGQQLALDWYHGERLKYFEEDEMIKPIALFILDLSEDSQSQDLRFLIPMAFEIGYRCVVLHYRGCGNITLTKPRLTSLCDVDDTEEVVSHLKQTKIQNSIIAIAFGLGGTQVVNYLISSGEKSKIDAAVCISFIFDHIAMYENLNKTYLGNTVSTQILNYFKHIINKNEDLLRQVSNIDFDEIIECENIFEFNSKYMIKVNNYADVETYYKRISCIGFLNKIKVPVLCINSIDDPFSPVIPFDEIKNTNGFAMILTSRGGHRAFIDSFTPPYFIEKILDEFLLNLFHVSIDSHNYRNHLRAGESYWYV</sequence>
<dbReference type="GO" id="GO:0047372">
    <property type="term" value="F:monoacylglycerol lipase activity"/>
    <property type="evidence" value="ECO:0007669"/>
    <property type="project" value="TreeGrafter"/>
</dbReference>
<dbReference type="InterPro" id="IPR029058">
    <property type="entry name" value="AB_hydrolase_fold"/>
</dbReference>
<feature type="non-terminal residue" evidence="2">
    <location>
        <position position="1"/>
    </location>
</feature>
<comment type="caution">
    <text evidence="2">The sequence shown here is derived from an EMBL/GenBank/DDBJ whole genome shotgun (WGS) entry which is preliminary data.</text>
</comment>
<dbReference type="PIRSF" id="PIRSF005211">
    <property type="entry name" value="Ab_hydro_YheT"/>
    <property type="match status" value="1"/>
</dbReference>
<reference evidence="2 3" key="1">
    <citation type="journal article" date="2018" name="Gigascience">
        <title>Genomes of trombidid mites reveal novel predicted allergens and laterally-transferred genes associated with secondary metabolism.</title>
        <authorList>
            <person name="Dong X."/>
            <person name="Chaisiri K."/>
            <person name="Xia D."/>
            <person name="Armstrong S.D."/>
            <person name="Fang Y."/>
            <person name="Donnelly M.J."/>
            <person name="Kadowaki T."/>
            <person name="McGarry J.W."/>
            <person name="Darby A.C."/>
            <person name="Makepeace B.L."/>
        </authorList>
    </citation>
    <scope>NUCLEOTIDE SEQUENCE [LARGE SCALE GENOMIC DNA]</scope>
    <source>
        <strain evidence="2">UoL-WK</strain>
    </source>
</reference>
<dbReference type="Gene3D" id="3.40.50.1820">
    <property type="entry name" value="alpha/beta hydrolase"/>
    <property type="match status" value="1"/>
</dbReference>
<dbReference type="AlphaFoldDB" id="A0A3S3PKF1"/>
<protein>
    <submittedName>
        <fullName evidence="2">Phospholipase ABHD3-like isoform X2</fullName>
    </submittedName>
</protein>
<dbReference type="InterPro" id="IPR050960">
    <property type="entry name" value="AB_hydrolase_4_sf"/>
</dbReference>
<dbReference type="PANTHER" id="PTHR10794">
    <property type="entry name" value="ABHYDROLASE DOMAIN-CONTAINING PROTEIN"/>
    <property type="match status" value="1"/>
</dbReference>
<evidence type="ECO:0000256" key="1">
    <source>
        <dbReference type="ARBA" id="ARBA00010884"/>
    </source>
</evidence>
<comment type="similarity">
    <text evidence="1">Belongs to the AB hydrolase superfamily. AB hydrolase 4 family.</text>
</comment>
<keyword evidence="3" id="KW-1185">Reference proteome</keyword>
<name>A0A3S3PKF1_9ACAR</name>
<accession>A0A3S3PKF1</accession>
<dbReference type="PANTHER" id="PTHR10794:SF63">
    <property type="entry name" value="ALPHA_BETA HYDROLASE 1, ISOFORM A"/>
    <property type="match status" value="1"/>
</dbReference>
<dbReference type="GO" id="GO:0051792">
    <property type="term" value="P:medium-chain fatty acid biosynthetic process"/>
    <property type="evidence" value="ECO:0007669"/>
    <property type="project" value="TreeGrafter"/>
</dbReference>
<evidence type="ECO:0000313" key="2">
    <source>
        <dbReference type="EMBL" id="RWS03083.1"/>
    </source>
</evidence>
<dbReference type="OrthoDB" id="247542at2759"/>
<dbReference type="InterPro" id="IPR012020">
    <property type="entry name" value="ABHD4"/>
</dbReference>
<dbReference type="Proteomes" id="UP000285301">
    <property type="component" value="Unassembled WGS sequence"/>
</dbReference>
<dbReference type="EMBL" id="NCKU01006879">
    <property type="protein sequence ID" value="RWS03083.1"/>
    <property type="molecule type" value="Genomic_DNA"/>
</dbReference>
<proteinExistence type="inferred from homology"/>
<dbReference type="GO" id="GO:0008126">
    <property type="term" value="F:acetylesterase activity"/>
    <property type="evidence" value="ECO:0007669"/>
    <property type="project" value="TreeGrafter"/>
</dbReference>
<evidence type="ECO:0000313" key="3">
    <source>
        <dbReference type="Proteomes" id="UP000285301"/>
    </source>
</evidence>
<dbReference type="SUPFAM" id="SSF53474">
    <property type="entry name" value="alpha/beta-Hydrolases"/>
    <property type="match status" value="1"/>
</dbReference>
<dbReference type="GO" id="GO:0051793">
    <property type="term" value="P:medium-chain fatty acid catabolic process"/>
    <property type="evidence" value="ECO:0007669"/>
    <property type="project" value="TreeGrafter"/>
</dbReference>
<dbReference type="STRING" id="1965070.A0A3S3PKF1"/>
<organism evidence="2 3">
    <name type="scientific">Dinothrombium tinctorium</name>
    <dbReference type="NCBI Taxonomy" id="1965070"/>
    <lineage>
        <taxon>Eukaryota</taxon>
        <taxon>Metazoa</taxon>
        <taxon>Ecdysozoa</taxon>
        <taxon>Arthropoda</taxon>
        <taxon>Chelicerata</taxon>
        <taxon>Arachnida</taxon>
        <taxon>Acari</taxon>
        <taxon>Acariformes</taxon>
        <taxon>Trombidiformes</taxon>
        <taxon>Prostigmata</taxon>
        <taxon>Anystina</taxon>
        <taxon>Parasitengona</taxon>
        <taxon>Trombidioidea</taxon>
        <taxon>Trombidiidae</taxon>
        <taxon>Dinothrombium</taxon>
    </lineage>
</organism>